<evidence type="ECO:0000313" key="3">
    <source>
        <dbReference type="Proteomes" id="UP001201812"/>
    </source>
</evidence>
<organism evidence="2 3">
    <name type="scientific">Ditylenchus destructor</name>
    <dbReference type="NCBI Taxonomy" id="166010"/>
    <lineage>
        <taxon>Eukaryota</taxon>
        <taxon>Metazoa</taxon>
        <taxon>Ecdysozoa</taxon>
        <taxon>Nematoda</taxon>
        <taxon>Chromadorea</taxon>
        <taxon>Rhabditida</taxon>
        <taxon>Tylenchina</taxon>
        <taxon>Tylenchomorpha</taxon>
        <taxon>Sphaerularioidea</taxon>
        <taxon>Anguinidae</taxon>
        <taxon>Anguininae</taxon>
        <taxon>Ditylenchus</taxon>
    </lineage>
</organism>
<feature type="region of interest" description="Disordered" evidence="1">
    <location>
        <begin position="98"/>
        <end position="162"/>
    </location>
</feature>
<gene>
    <name evidence="2" type="ORF">DdX_02766</name>
</gene>
<dbReference type="EMBL" id="JAKKPZ010000002">
    <property type="protein sequence ID" value="KAI1726072.1"/>
    <property type="molecule type" value="Genomic_DNA"/>
</dbReference>
<proteinExistence type="predicted"/>
<dbReference type="AlphaFoldDB" id="A0AAD4NET4"/>
<keyword evidence="3" id="KW-1185">Reference proteome</keyword>
<accession>A0AAD4NET4</accession>
<comment type="caution">
    <text evidence="2">The sequence shown here is derived from an EMBL/GenBank/DDBJ whole genome shotgun (WGS) entry which is preliminary data.</text>
</comment>
<evidence type="ECO:0000313" key="2">
    <source>
        <dbReference type="EMBL" id="KAI1726072.1"/>
    </source>
</evidence>
<evidence type="ECO:0000256" key="1">
    <source>
        <dbReference type="SAM" id="MobiDB-lite"/>
    </source>
</evidence>
<protein>
    <submittedName>
        <fullName evidence="2">Uncharacterized protein</fullName>
    </submittedName>
</protein>
<dbReference type="Proteomes" id="UP001201812">
    <property type="component" value="Unassembled WGS sequence"/>
</dbReference>
<name>A0AAD4NET4_9BILA</name>
<reference evidence="2" key="1">
    <citation type="submission" date="2022-01" db="EMBL/GenBank/DDBJ databases">
        <title>Genome Sequence Resource for Two Populations of Ditylenchus destructor, the Migratory Endoparasitic Phytonematode.</title>
        <authorList>
            <person name="Zhang H."/>
            <person name="Lin R."/>
            <person name="Xie B."/>
        </authorList>
    </citation>
    <scope>NUCLEOTIDE SEQUENCE</scope>
    <source>
        <strain evidence="2">BazhouSP</strain>
    </source>
</reference>
<sequence length="320" mass="35012">MVFAVCFYFPLCPTLSRKLFLGLYPIKDIFAFAGCFWPSSTCQALSSITSLNCSNSSQISTVAVITIGCQCSRANGDAPADGSSPAPPVHMRYIDRLRGRADTKTRKKAEPTDEQKDNATVQLAVKPITTKPPQPTKSPSPKHVQVHSSIVPRVEGRSNSVDISPKPLMNNIIGRKVSAGVKATEIKSRIQLDANMGDQRRFEVTYEDQSYIVDLSTNQSRPYTFYKRQDSISHSYVRSSPSTSVTHLANSCAMSSAASIVAGQRAKGSHQNLLKKNCSIESGDKANENEPSTSTDNIDEVDQTEAAINAIKKWVFVFIQ</sequence>
<feature type="compositionally biased region" description="Basic and acidic residues" evidence="1">
    <location>
        <begin position="98"/>
        <end position="117"/>
    </location>
</feature>